<comment type="caution">
    <text evidence="3">The sequence shown here is derived from an EMBL/GenBank/DDBJ whole genome shotgun (WGS) entry which is preliminary data.</text>
</comment>
<dbReference type="InterPro" id="IPR043502">
    <property type="entry name" value="DNA/RNA_pol_sf"/>
</dbReference>
<accession>A0A9W6U8U4</accession>
<sequence>MTYSPEKYQANKAAILAAKKRYYQKNREKILARQKAYDDEHREEIKERHKKYSTKKAGRVALNVRESHLYQYYSKGEIFDKVRSTLNNQKKAFKVQVQLGYKLIDRVSGLERNYWPADNTKVFSKPIAINSKDDIEGKVMGEFQSQDFASKISYPSSSYQLKEITMAKVNIIYRDHTLGKNIPIPDPIKKNRFIVDFPNTNNKCMFYCIAYHFEEQTQDLKKRMVSFVKTRVKQYCEYKCIEYSAKFFKDMEPIDILAFDELEDCFQLRINVYEMDQSSLEVSLIRESKKDYPNRINILDYKSHAMYITNLDTVLSKYPCNVCEAVFATFQKLKDHKKTKCEFEVIESFPKTPKIYRPAQNTIRKLLNKFDIKGVDHYVDHFIVYDFEAILKPLAFNDDDKTIYRNQHIPVSVSVCNSLTREVRGFVNESSMELFKELLAYIEEIAEKIQRYNVSKYEALIKKILDKHPLTGMDLPGKPISHIFELEEIEDMISNGTYKSLFDVHRDAGIPQKNPYGDLKKVIDSVPVFGFNSGRYDINICKNELFTAIGAKNITSVIKSPSYMCISTRNYKFLDMTNYVPAGTSYDKYLKTYIGGCKCKDPSRCTCGLRKGVFPYEYITSFDVLNETKLPPKSAFYSDLRESDIKDEDYEFVKFAWEHHEMKTLKDLLIWYNNLDVEPFVSAIQAQRELFKKFDLDMFVDGVSLPGLSEKVMYQSCFKGLKKPKKVPGAPFEFPLDRFNGYEAQDTKAGRDFNMSITHLNQLLRKQLYTCYHCFCKLDVKNASADRINNSIGHIDGNIMRSCIACNVARKDMSPAAFRYQKMIEYNSDKLVYSIDKEEKEIYHKIKANIAGGPSIIFNRFAKRNETTIRGGKLCKKIIGYDANALYLWALGNEMPCGRLTTIDAYDGIIEDIKADKIFGFLECDIQTPEHLKDLVVPKPARKLIGSYFGEKILIYAPLLKWYLEHGMEITKTYSFIKASSYKAFRPFMEAVSDARRDGDVDKSKEMITDMMKLVGNAAFGRSGMDKSKHKEVKYEPDCVKVRAIVERQNFHDVEELAGTYEVSLKKRRIKFDNPIHLSIAIYQLAKLRMLQFYYDCIDYYFDRSDFQYQEMDTDSAYIAFSCENPFEECIKPELLDDFKEHKYDWFPRDDTNKNAAYDRRTPRLFKEEFRCNAMVSLSSKNYCCYLGDEVDKETKLPKVKVSAKGVQKSLNQGALSPDNFESVVKTRNSIEGSPRWYRYCSARYIISTSGMESLLSKLYHDPKTGFVGTQKLYEKAKSIDSSIRLKDVKDWYANNRETQQFQGQRSNFKQFHIASNNPDSWQMDLAFWEQRPLLTVVNINSRIGYADLIPNKQADTVLKAIKAFVKMHHPRVITSDNGSEFMNQHIQTYFKKVKITHFNNEPGEHSTMGKIERFNRTIKQRLLRSGARLTKRLVADLIDNYNSTIHSAIGMTPNEAKGTIIQSKLDHNRELMTKVDNEFKVGQTVVYRLKQKQFGKESAKWGTLVYEVVGVDGYRIQIRSKNGHTLYKSPNDLKFVKLGITNAGEDGIFEAEAILKHKKLPNGKYQYLVKWRGYDKPSWEPQSNLRLINKNEMSTLEKQYFLKSDRAEIRGHNKNSAMSCRSDVRRSRQSVTATPPVVMSCNAMTQNDTQCSRNALRSGYCSQHDKDQKIRMFKRELAKMHERVRRYVEITNNLNDKMTDIRYCDFIKYELMRIGGNGRSFRGIIRDNRYQSQVENLFELPIDECLGAYERLNQRRNEIVHAYTIHGWDHSPDCPSTVRQRRDDIFNRYVAPRKLRNLSN</sequence>
<dbReference type="PROSITE" id="PS50994">
    <property type="entry name" value="INTEGRASE"/>
    <property type="match status" value="1"/>
</dbReference>
<dbReference type="PANTHER" id="PTHR33206">
    <property type="entry name" value="PROTEIN CBG10425"/>
    <property type="match status" value="1"/>
</dbReference>
<dbReference type="PANTHER" id="PTHR33206:SF1">
    <property type="entry name" value="DNA-DIRECTED DNA POLYMERASE"/>
    <property type="match status" value="1"/>
</dbReference>
<dbReference type="InterPro" id="IPR000953">
    <property type="entry name" value="Chromo/chromo_shadow_dom"/>
</dbReference>
<dbReference type="InterPro" id="IPR012337">
    <property type="entry name" value="RNaseH-like_sf"/>
</dbReference>
<dbReference type="SUPFAM" id="SSF54160">
    <property type="entry name" value="Chromo domain-like"/>
    <property type="match status" value="1"/>
</dbReference>
<evidence type="ECO:0000259" key="1">
    <source>
        <dbReference type="PROSITE" id="PS50013"/>
    </source>
</evidence>
<dbReference type="EMBL" id="BSXW01000701">
    <property type="protein sequence ID" value="GMF28227.1"/>
    <property type="molecule type" value="Genomic_DNA"/>
</dbReference>
<dbReference type="SUPFAM" id="SSF53098">
    <property type="entry name" value="Ribonuclease H-like"/>
    <property type="match status" value="1"/>
</dbReference>
<feature type="domain" description="Integrase catalytic" evidence="2">
    <location>
        <begin position="1315"/>
        <end position="1462"/>
    </location>
</feature>
<dbReference type="InterPro" id="IPR036397">
    <property type="entry name" value="RNaseH_sf"/>
</dbReference>
<evidence type="ECO:0000259" key="2">
    <source>
        <dbReference type="PROSITE" id="PS50994"/>
    </source>
</evidence>
<gene>
    <name evidence="3" type="ORF">Plil01_001186100</name>
</gene>
<evidence type="ECO:0000313" key="4">
    <source>
        <dbReference type="Proteomes" id="UP001165083"/>
    </source>
</evidence>
<dbReference type="PROSITE" id="PS50013">
    <property type="entry name" value="CHROMO_2"/>
    <property type="match status" value="1"/>
</dbReference>
<dbReference type="Gene3D" id="2.40.50.40">
    <property type="match status" value="1"/>
</dbReference>
<dbReference type="Pfam" id="PF00385">
    <property type="entry name" value="Chromo"/>
    <property type="match status" value="1"/>
</dbReference>
<evidence type="ECO:0000313" key="3">
    <source>
        <dbReference type="EMBL" id="GMF28227.1"/>
    </source>
</evidence>
<dbReference type="SUPFAM" id="SSF56672">
    <property type="entry name" value="DNA/RNA polymerases"/>
    <property type="match status" value="1"/>
</dbReference>
<proteinExistence type="predicted"/>
<dbReference type="Pfam" id="PF00665">
    <property type="entry name" value="rve"/>
    <property type="match status" value="1"/>
</dbReference>
<dbReference type="GO" id="GO:0003676">
    <property type="term" value="F:nucleic acid binding"/>
    <property type="evidence" value="ECO:0007669"/>
    <property type="project" value="InterPro"/>
</dbReference>
<organism evidence="3 4">
    <name type="scientific">Phytophthora lilii</name>
    <dbReference type="NCBI Taxonomy" id="2077276"/>
    <lineage>
        <taxon>Eukaryota</taxon>
        <taxon>Sar</taxon>
        <taxon>Stramenopiles</taxon>
        <taxon>Oomycota</taxon>
        <taxon>Peronosporomycetes</taxon>
        <taxon>Peronosporales</taxon>
        <taxon>Peronosporaceae</taxon>
        <taxon>Phytophthora</taxon>
    </lineage>
</organism>
<dbReference type="Proteomes" id="UP001165083">
    <property type="component" value="Unassembled WGS sequence"/>
</dbReference>
<dbReference type="OrthoDB" id="102977at2759"/>
<dbReference type="CDD" id="cd00024">
    <property type="entry name" value="CD_CSD"/>
    <property type="match status" value="1"/>
</dbReference>
<feature type="domain" description="Chromo" evidence="1">
    <location>
        <begin position="1550"/>
        <end position="1609"/>
    </location>
</feature>
<keyword evidence="4" id="KW-1185">Reference proteome</keyword>
<name>A0A9W6U8U4_9STRA</name>
<dbReference type="SMART" id="SM00298">
    <property type="entry name" value="CHROMO"/>
    <property type="match status" value="1"/>
</dbReference>
<dbReference type="InterPro" id="IPR016197">
    <property type="entry name" value="Chromo-like_dom_sf"/>
</dbReference>
<reference evidence="3" key="1">
    <citation type="submission" date="2023-04" db="EMBL/GenBank/DDBJ databases">
        <title>Phytophthora lilii NBRC 32176.</title>
        <authorList>
            <person name="Ichikawa N."/>
            <person name="Sato H."/>
            <person name="Tonouchi N."/>
        </authorList>
    </citation>
    <scope>NUCLEOTIDE SEQUENCE</scope>
    <source>
        <strain evidence="3">NBRC 32176</strain>
    </source>
</reference>
<protein>
    <submittedName>
        <fullName evidence="3">Unnamed protein product</fullName>
    </submittedName>
</protein>
<dbReference type="InterPro" id="IPR001584">
    <property type="entry name" value="Integrase_cat-core"/>
</dbReference>
<dbReference type="InterPro" id="IPR023780">
    <property type="entry name" value="Chromo_domain"/>
</dbReference>
<dbReference type="Gene3D" id="3.30.420.10">
    <property type="entry name" value="Ribonuclease H-like superfamily/Ribonuclease H"/>
    <property type="match status" value="1"/>
</dbReference>
<dbReference type="GO" id="GO:0015074">
    <property type="term" value="P:DNA integration"/>
    <property type="evidence" value="ECO:0007669"/>
    <property type="project" value="InterPro"/>
</dbReference>